<evidence type="ECO:0000259" key="5">
    <source>
        <dbReference type="PROSITE" id="PS50110"/>
    </source>
</evidence>
<dbReference type="CDD" id="cd17535">
    <property type="entry name" value="REC_NarL-like"/>
    <property type="match status" value="1"/>
</dbReference>
<dbReference type="Gene3D" id="3.40.50.2300">
    <property type="match status" value="1"/>
</dbReference>
<dbReference type="PROSITE" id="PS50110">
    <property type="entry name" value="RESPONSE_REGULATORY"/>
    <property type="match status" value="1"/>
</dbReference>
<dbReference type="RefSeq" id="WP_173413026.1">
    <property type="nucleotide sequence ID" value="NZ_CP054139.1"/>
</dbReference>
<dbReference type="EMBL" id="CP054139">
    <property type="protein sequence ID" value="QKJ28324.1"/>
    <property type="molecule type" value="Genomic_DNA"/>
</dbReference>
<dbReference type="PRINTS" id="PR00038">
    <property type="entry name" value="HTHLUXR"/>
</dbReference>
<feature type="modified residue" description="4-aspartylphosphate" evidence="3">
    <location>
        <position position="59"/>
    </location>
</feature>
<dbReference type="InterPro" id="IPR058245">
    <property type="entry name" value="NreC/VraR/RcsB-like_REC"/>
</dbReference>
<dbReference type="SUPFAM" id="SSF52172">
    <property type="entry name" value="CheY-like"/>
    <property type="match status" value="1"/>
</dbReference>
<name>A0A7D4Q7P9_9SPHI</name>
<keyword evidence="1 3" id="KW-0597">Phosphoprotein</keyword>
<dbReference type="PANTHER" id="PTHR43214:SF43">
    <property type="entry name" value="TWO-COMPONENT RESPONSE REGULATOR"/>
    <property type="match status" value="1"/>
</dbReference>
<sequence>MGIRIAVVDDKRLLRTTLCEQLAYYEELDVMLKAADGDEFLQAMKVLKPEQLPQVVLMDIEMPNMDGIETVGITREIYPEVLCLMLTVFDDDEKLFEAIKAGACGYLLKDEKIGNIVRAITECVYDGSVPMSPRIAQKALSLLKNTSKPADNLLSQHDDCILSSREIEILQRIVDGLNYQQIGERLFISPHTVRKHTANIYEKLHVSNKAAVIKVALHKKWFN</sequence>
<feature type="domain" description="HTH luxR-type" evidence="4">
    <location>
        <begin position="155"/>
        <end position="220"/>
    </location>
</feature>
<dbReference type="SUPFAM" id="SSF46894">
    <property type="entry name" value="C-terminal effector domain of the bipartite response regulators"/>
    <property type="match status" value="1"/>
</dbReference>
<keyword evidence="2" id="KW-0238">DNA-binding</keyword>
<accession>A0A7D4Q7P9</accession>
<dbReference type="PROSITE" id="PS50043">
    <property type="entry name" value="HTH_LUXR_2"/>
    <property type="match status" value="1"/>
</dbReference>
<feature type="domain" description="Response regulatory" evidence="5">
    <location>
        <begin position="4"/>
        <end position="124"/>
    </location>
</feature>
<dbReference type="InterPro" id="IPR039420">
    <property type="entry name" value="WalR-like"/>
</dbReference>
<dbReference type="InterPro" id="IPR016032">
    <property type="entry name" value="Sig_transdc_resp-reg_C-effctor"/>
</dbReference>
<dbReference type="AlphaFoldDB" id="A0A7D4Q7P9"/>
<dbReference type="SMART" id="SM00448">
    <property type="entry name" value="REC"/>
    <property type="match status" value="1"/>
</dbReference>
<evidence type="ECO:0000313" key="7">
    <source>
        <dbReference type="Proteomes" id="UP000505355"/>
    </source>
</evidence>
<gene>
    <name evidence="6" type="ORF">HQ865_00630</name>
</gene>
<protein>
    <submittedName>
        <fullName evidence="6">Response regulator transcription factor</fullName>
    </submittedName>
</protein>
<evidence type="ECO:0000256" key="2">
    <source>
        <dbReference type="ARBA" id="ARBA00023125"/>
    </source>
</evidence>
<dbReference type="KEGG" id="mmab:HQ865_00630"/>
<dbReference type="PROSITE" id="PS00622">
    <property type="entry name" value="HTH_LUXR_1"/>
    <property type="match status" value="1"/>
</dbReference>
<dbReference type="Pfam" id="PF00072">
    <property type="entry name" value="Response_reg"/>
    <property type="match status" value="1"/>
</dbReference>
<reference evidence="6 7" key="1">
    <citation type="submission" date="2020-05" db="EMBL/GenBank/DDBJ databases">
        <title>Mucilaginibacter mali sp. nov.</title>
        <authorList>
            <person name="Kim H.S."/>
            <person name="Lee K.C."/>
            <person name="Suh M.K."/>
            <person name="Kim J.-S."/>
            <person name="Han K.-I."/>
            <person name="Eom M.K."/>
            <person name="Shin Y.K."/>
            <person name="Lee J.-S."/>
        </authorList>
    </citation>
    <scope>NUCLEOTIDE SEQUENCE [LARGE SCALE GENOMIC DNA]</scope>
    <source>
        <strain evidence="6 7">G2-14</strain>
    </source>
</reference>
<keyword evidence="7" id="KW-1185">Reference proteome</keyword>
<dbReference type="GO" id="GO:0000160">
    <property type="term" value="P:phosphorelay signal transduction system"/>
    <property type="evidence" value="ECO:0007669"/>
    <property type="project" value="InterPro"/>
</dbReference>
<dbReference type="SMART" id="SM00421">
    <property type="entry name" value="HTH_LUXR"/>
    <property type="match status" value="1"/>
</dbReference>
<dbReference type="InterPro" id="IPR000792">
    <property type="entry name" value="Tscrpt_reg_LuxR_C"/>
</dbReference>
<dbReference type="GO" id="GO:0006355">
    <property type="term" value="P:regulation of DNA-templated transcription"/>
    <property type="evidence" value="ECO:0007669"/>
    <property type="project" value="InterPro"/>
</dbReference>
<dbReference type="Pfam" id="PF00196">
    <property type="entry name" value="GerE"/>
    <property type="match status" value="1"/>
</dbReference>
<organism evidence="6 7">
    <name type="scientific">Mucilaginibacter mali</name>
    <dbReference type="NCBI Taxonomy" id="2740462"/>
    <lineage>
        <taxon>Bacteria</taxon>
        <taxon>Pseudomonadati</taxon>
        <taxon>Bacteroidota</taxon>
        <taxon>Sphingobacteriia</taxon>
        <taxon>Sphingobacteriales</taxon>
        <taxon>Sphingobacteriaceae</taxon>
        <taxon>Mucilaginibacter</taxon>
    </lineage>
</organism>
<evidence type="ECO:0000256" key="1">
    <source>
        <dbReference type="ARBA" id="ARBA00022553"/>
    </source>
</evidence>
<dbReference type="PANTHER" id="PTHR43214">
    <property type="entry name" value="TWO-COMPONENT RESPONSE REGULATOR"/>
    <property type="match status" value="1"/>
</dbReference>
<dbReference type="InterPro" id="IPR001789">
    <property type="entry name" value="Sig_transdc_resp-reg_receiver"/>
</dbReference>
<dbReference type="InterPro" id="IPR011006">
    <property type="entry name" value="CheY-like_superfamily"/>
</dbReference>
<dbReference type="GO" id="GO:0003677">
    <property type="term" value="F:DNA binding"/>
    <property type="evidence" value="ECO:0007669"/>
    <property type="project" value="UniProtKB-KW"/>
</dbReference>
<evidence type="ECO:0000256" key="3">
    <source>
        <dbReference type="PROSITE-ProRule" id="PRU00169"/>
    </source>
</evidence>
<dbReference type="CDD" id="cd06170">
    <property type="entry name" value="LuxR_C_like"/>
    <property type="match status" value="1"/>
</dbReference>
<dbReference type="Proteomes" id="UP000505355">
    <property type="component" value="Chromosome"/>
</dbReference>
<evidence type="ECO:0000313" key="6">
    <source>
        <dbReference type="EMBL" id="QKJ28324.1"/>
    </source>
</evidence>
<evidence type="ECO:0000259" key="4">
    <source>
        <dbReference type="PROSITE" id="PS50043"/>
    </source>
</evidence>
<proteinExistence type="predicted"/>